<sequence length="191" mass="21380">MGAIKADIFGSRHQQGKTFGVIVCVNKAHPRGDFHPTRGEGLEPLIKGVRNGGLLATLRDATVPEPRWLVYGSRLREGSQSHKGNRTACLSSAPNHKYERRKNKVERRKKAVFPKSANSIPSAQYDWNGCHLDDRICERGPQLGDRQTPSMSNKWRQSRPDIHDIRRKTFGGIVCVNKANPGGDFHPHVTK</sequence>
<organism evidence="1 2">
    <name type="scientific">Caerostris extrusa</name>
    <name type="common">Bark spider</name>
    <name type="synonym">Caerostris bankana</name>
    <dbReference type="NCBI Taxonomy" id="172846"/>
    <lineage>
        <taxon>Eukaryota</taxon>
        <taxon>Metazoa</taxon>
        <taxon>Ecdysozoa</taxon>
        <taxon>Arthropoda</taxon>
        <taxon>Chelicerata</taxon>
        <taxon>Arachnida</taxon>
        <taxon>Araneae</taxon>
        <taxon>Araneomorphae</taxon>
        <taxon>Entelegynae</taxon>
        <taxon>Araneoidea</taxon>
        <taxon>Araneidae</taxon>
        <taxon>Caerostris</taxon>
    </lineage>
</organism>
<reference evidence="1 2" key="1">
    <citation type="submission" date="2021-06" db="EMBL/GenBank/DDBJ databases">
        <title>Caerostris extrusa draft genome.</title>
        <authorList>
            <person name="Kono N."/>
            <person name="Arakawa K."/>
        </authorList>
    </citation>
    <scope>NUCLEOTIDE SEQUENCE [LARGE SCALE GENOMIC DNA]</scope>
</reference>
<gene>
    <name evidence="1" type="ORF">CEXT_11791</name>
</gene>
<evidence type="ECO:0000313" key="1">
    <source>
        <dbReference type="EMBL" id="GIZ04429.1"/>
    </source>
</evidence>
<evidence type="ECO:0000313" key="2">
    <source>
        <dbReference type="Proteomes" id="UP001054945"/>
    </source>
</evidence>
<name>A0AAV4YBX9_CAEEX</name>
<proteinExistence type="predicted"/>
<dbReference type="Proteomes" id="UP001054945">
    <property type="component" value="Unassembled WGS sequence"/>
</dbReference>
<accession>A0AAV4YBX9</accession>
<comment type="caution">
    <text evidence="1">The sequence shown here is derived from an EMBL/GenBank/DDBJ whole genome shotgun (WGS) entry which is preliminary data.</text>
</comment>
<dbReference type="AlphaFoldDB" id="A0AAV4YBX9"/>
<dbReference type="EMBL" id="BPLR01019085">
    <property type="protein sequence ID" value="GIZ04429.1"/>
    <property type="molecule type" value="Genomic_DNA"/>
</dbReference>
<protein>
    <submittedName>
        <fullName evidence="1">Uncharacterized protein</fullName>
    </submittedName>
</protein>
<keyword evidence="2" id="KW-1185">Reference proteome</keyword>